<gene>
    <name evidence="10" type="ORF">D0Y65_006522</name>
</gene>
<dbReference type="PANTHER" id="PTHR45624:SF15">
    <property type="entry name" value="MITOCHONDRIAL ARGININE TRANSPORTER BAC1"/>
    <property type="match status" value="1"/>
</dbReference>
<keyword evidence="4 9" id="KW-0812">Transmembrane</keyword>
<dbReference type="SUPFAM" id="SSF103506">
    <property type="entry name" value="Mitochondrial carrier"/>
    <property type="match status" value="1"/>
</dbReference>
<evidence type="ECO:0000256" key="8">
    <source>
        <dbReference type="ARBA" id="ARBA00023136"/>
    </source>
</evidence>
<dbReference type="AlphaFoldDB" id="A0A445L9X9"/>
<keyword evidence="8 9" id="KW-0472">Membrane</keyword>
<keyword evidence="6 9" id="KW-1133">Transmembrane helix</keyword>
<dbReference type="PANTHER" id="PTHR45624">
    <property type="entry name" value="MITOCHONDRIAL BASIC AMINO ACIDS TRANSPORTER-RELATED"/>
    <property type="match status" value="1"/>
</dbReference>
<keyword evidence="3" id="KW-0813">Transport</keyword>
<dbReference type="Gene3D" id="1.50.40.10">
    <property type="entry name" value="Mitochondrial carrier domain"/>
    <property type="match status" value="1"/>
</dbReference>
<evidence type="ECO:0000256" key="4">
    <source>
        <dbReference type="ARBA" id="ARBA00022692"/>
    </source>
</evidence>
<evidence type="ECO:0000256" key="6">
    <source>
        <dbReference type="ARBA" id="ARBA00022989"/>
    </source>
</evidence>
<keyword evidence="5" id="KW-0677">Repeat</keyword>
<reference evidence="10 11" key="1">
    <citation type="submission" date="2018-09" db="EMBL/GenBank/DDBJ databases">
        <title>A high-quality reference genome of wild soybean provides a powerful tool to mine soybean genomes.</title>
        <authorList>
            <person name="Xie M."/>
            <person name="Chung C.Y.L."/>
            <person name="Li M.-W."/>
            <person name="Wong F.-L."/>
            <person name="Chan T.-F."/>
            <person name="Lam H.-M."/>
        </authorList>
    </citation>
    <scope>NUCLEOTIDE SEQUENCE [LARGE SCALE GENOMIC DNA]</scope>
    <source>
        <strain evidence="11">cv. W05</strain>
        <tissue evidence="10">Hypocotyl of etiolated seedlings</tissue>
    </source>
</reference>
<evidence type="ECO:0000313" key="10">
    <source>
        <dbReference type="EMBL" id="RZC19724.1"/>
    </source>
</evidence>
<feature type="transmembrane region" description="Helical" evidence="9">
    <location>
        <begin position="188"/>
        <end position="212"/>
    </location>
</feature>
<feature type="transmembrane region" description="Helical" evidence="9">
    <location>
        <begin position="232"/>
        <end position="251"/>
    </location>
</feature>
<accession>A0A445L9X9</accession>
<keyword evidence="11" id="KW-1185">Reference proteome</keyword>
<name>A0A445L9X9_GLYSO</name>
<dbReference type="EMBL" id="QZWG01000003">
    <property type="protein sequence ID" value="RZC19724.1"/>
    <property type="molecule type" value="Genomic_DNA"/>
</dbReference>
<dbReference type="GO" id="GO:0000064">
    <property type="term" value="F:L-ornithine transmembrane transporter activity"/>
    <property type="evidence" value="ECO:0007669"/>
    <property type="project" value="TreeGrafter"/>
</dbReference>
<dbReference type="InterPro" id="IPR035513">
    <property type="entry name" value="Invertase/methylesterase_inhib"/>
</dbReference>
<comment type="caution">
    <text evidence="10">The sequence shown here is derived from an EMBL/GenBank/DDBJ whole genome shotgun (WGS) entry which is preliminary data.</text>
</comment>
<feature type="non-terminal residue" evidence="10">
    <location>
        <position position="1"/>
    </location>
</feature>
<sequence length="287" mass="31493">QRGKIKFYILFSTVAAITFSKIHSQTLNLIAYRGSLLVSFSAIAVAPIASLGGAKPIVVSEVQREVSSFIEGGQNQENFRLVTVTALGLIAKYVRLGVKNKTFDQYTKACLKDCFNLYSDSLSALDDVVVAFKSKDLDTAGINLSATLDNSRIRKESIGNAVFFSVYEYVRYYMHSNIKAASSNYTNLVDIGIGIVSGGLGGVAFWLTVFPLDVAKTLIQTNPDKNCPRNPFWVLSSGWIQGMLYRVYLIADNTTKFRPDNYLKGIINSALKGLNDTPQPKSKAAAR</sequence>
<evidence type="ECO:0000256" key="2">
    <source>
        <dbReference type="ARBA" id="ARBA00006375"/>
    </source>
</evidence>
<evidence type="ECO:0000313" key="11">
    <source>
        <dbReference type="Proteomes" id="UP000289340"/>
    </source>
</evidence>
<dbReference type="InterPro" id="IPR023395">
    <property type="entry name" value="MCP_dom_sf"/>
</dbReference>
<evidence type="ECO:0000256" key="3">
    <source>
        <dbReference type="ARBA" id="ARBA00022448"/>
    </source>
</evidence>
<keyword evidence="7" id="KW-0496">Mitochondrion</keyword>
<evidence type="ECO:0000256" key="1">
    <source>
        <dbReference type="ARBA" id="ARBA00004225"/>
    </source>
</evidence>
<evidence type="ECO:0000256" key="5">
    <source>
        <dbReference type="ARBA" id="ARBA00022737"/>
    </source>
</evidence>
<organism evidence="10 11">
    <name type="scientific">Glycine soja</name>
    <name type="common">Wild soybean</name>
    <dbReference type="NCBI Taxonomy" id="3848"/>
    <lineage>
        <taxon>Eukaryota</taxon>
        <taxon>Viridiplantae</taxon>
        <taxon>Streptophyta</taxon>
        <taxon>Embryophyta</taxon>
        <taxon>Tracheophyta</taxon>
        <taxon>Spermatophyta</taxon>
        <taxon>Magnoliopsida</taxon>
        <taxon>eudicotyledons</taxon>
        <taxon>Gunneridae</taxon>
        <taxon>Pentapetalae</taxon>
        <taxon>rosids</taxon>
        <taxon>fabids</taxon>
        <taxon>Fabales</taxon>
        <taxon>Fabaceae</taxon>
        <taxon>Papilionoideae</taxon>
        <taxon>50 kb inversion clade</taxon>
        <taxon>NPAAA clade</taxon>
        <taxon>indigoferoid/millettioid clade</taxon>
        <taxon>Phaseoleae</taxon>
        <taxon>Glycine</taxon>
        <taxon>Glycine subgen. Soja</taxon>
    </lineage>
</organism>
<dbReference type="Proteomes" id="UP000289340">
    <property type="component" value="Chromosome 3"/>
</dbReference>
<protein>
    <submittedName>
        <fullName evidence="10">Mitochondrial arginine transporter BAC1</fullName>
    </submittedName>
</protein>
<dbReference type="GO" id="GO:0031966">
    <property type="term" value="C:mitochondrial membrane"/>
    <property type="evidence" value="ECO:0007669"/>
    <property type="project" value="UniProtKB-SubCell"/>
</dbReference>
<dbReference type="InterPro" id="IPR050567">
    <property type="entry name" value="Mitochondrial_Carrier"/>
</dbReference>
<feature type="transmembrane region" description="Helical" evidence="9">
    <location>
        <begin position="30"/>
        <end position="54"/>
    </location>
</feature>
<comment type="subcellular location">
    <subcellularLocation>
        <location evidence="1">Mitochondrion membrane</location>
        <topology evidence="1">Multi-pass membrane protein</topology>
    </subcellularLocation>
</comment>
<proteinExistence type="inferred from homology"/>
<comment type="similarity">
    <text evidence="2">Belongs to the mitochondrial carrier (TC 2.A.29) family.</text>
</comment>
<evidence type="ECO:0000256" key="7">
    <source>
        <dbReference type="ARBA" id="ARBA00023128"/>
    </source>
</evidence>
<evidence type="ECO:0000256" key="9">
    <source>
        <dbReference type="SAM" id="Phobius"/>
    </source>
</evidence>
<dbReference type="SUPFAM" id="SSF101148">
    <property type="entry name" value="Plant invertase/pectin methylesterase inhibitor"/>
    <property type="match status" value="1"/>
</dbReference>
<dbReference type="GO" id="GO:1990575">
    <property type="term" value="P:mitochondrial L-ornithine transmembrane transport"/>
    <property type="evidence" value="ECO:0007669"/>
    <property type="project" value="TreeGrafter"/>
</dbReference>